<keyword evidence="2" id="KW-0344">Guanine-nucleotide releasing factor</keyword>
<evidence type="ECO:0000313" key="5">
    <source>
        <dbReference type="Proteomes" id="UP000625711"/>
    </source>
</evidence>
<gene>
    <name evidence="4" type="ORF">GWI33_004579</name>
</gene>
<evidence type="ECO:0000256" key="3">
    <source>
        <dbReference type="ARBA" id="ARBA00022927"/>
    </source>
</evidence>
<dbReference type="OrthoDB" id="30840at2759"/>
<protein>
    <recommendedName>
        <fullName evidence="6">Guanine nucleotide exchange factor MSS4-like protein</fullName>
    </recommendedName>
</protein>
<proteinExistence type="predicted"/>
<evidence type="ECO:0000256" key="1">
    <source>
        <dbReference type="ARBA" id="ARBA00022448"/>
    </source>
</evidence>
<organism evidence="4 5">
    <name type="scientific">Rhynchophorus ferrugineus</name>
    <name type="common">Red palm weevil</name>
    <name type="synonym">Curculio ferrugineus</name>
    <dbReference type="NCBI Taxonomy" id="354439"/>
    <lineage>
        <taxon>Eukaryota</taxon>
        <taxon>Metazoa</taxon>
        <taxon>Ecdysozoa</taxon>
        <taxon>Arthropoda</taxon>
        <taxon>Hexapoda</taxon>
        <taxon>Insecta</taxon>
        <taxon>Pterygota</taxon>
        <taxon>Neoptera</taxon>
        <taxon>Endopterygota</taxon>
        <taxon>Coleoptera</taxon>
        <taxon>Polyphaga</taxon>
        <taxon>Cucujiformia</taxon>
        <taxon>Curculionidae</taxon>
        <taxon>Dryophthorinae</taxon>
        <taxon>Rhynchophorus</taxon>
    </lineage>
</organism>
<dbReference type="PANTHER" id="PTHR13276">
    <property type="entry name" value="GUANINE NUCLEOTIDE EXCHANGE FACTOR MSS4"/>
    <property type="match status" value="1"/>
</dbReference>
<dbReference type="InterPro" id="IPR011323">
    <property type="entry name" value="Mss4/transl-control_tumour"/>
</dbReference>
<dbReference type="Proteomes" id="UP000625711">
    <property type="component" value="Unassembled WGS sequence"/>
</dbReference>
<evidence type="ECO:0008006" key="6">
    <source>
        <dbReference type="Google" id="ProtNLM"/>
    </source>
</evidence>
<dbReference type="GO" id="GO:0015031">
    <property type="term" value="P:protein transport"/>
    <property type="evidence" value="ECO:0007669"/>
    <property type="project" value="UniProtKB-KW"/>
</dbReference>
<dbReference type="EMBL" id="JAACXV010000237">
    <property type="protein sequence ID" value="KAF7281544.1"/>
    <property type="molecule type" value="Genomic_DNA"/>
</dbReference>
<dbReference type="GO" id="GO:0005829">
    <property type="term" value="C:cytosol"/>
    <property type="evidence" value="ECO:0007669"/>
    <property type="project" value="TreeGrafter"/>
</dbReference>
<comment type="caution">
    <text evidence="4">The sequence shown here is derived from an EMBL/GenBank/DDBJ whole genome shotgun (WGS) entry which is preliminary data.</text>
</comment>
<dbReference type="GO" id="GO:0007264">
    <property type="term" value="P:small GTPase-mediated signal transduction"/>
    <property type="evidence" value="ECO:0007669"/>
    <property type="project" value="InterPro"/>
</dbReference>
<dbReference type="GO" id="GO:0005085">
    <property type="term" value="F:guanyl-nucleotide exchange factor activity"/>
    <property type="evidence" value="ECO:0007669"/>
    <property type="project" value="UniProtKB-KW"/>
</dbReference>
<dbReference type="GO" id="GO:0008270">
    <property type="term" value="F:zinc ion binding"/>
    <property type="evidence" value="ECO:0007669"/>
    <property type="project" value="TreeGrafter"/>
</dbReference>
<dbReference type="Gene3D" id="2.170.150.10">
    <property type="entry name" value="Metal Binding Protein, Guanine Nucleotide Exchange Factor, Chain A"/>
    <property type="match status" value="1"/>
</dbReference>
<accession>A0A834IIN5</accession>
<name>A0A834IIN5_RHYFE</name>
<dbReference type="InterPro" id="IPR011057">
    <property type="entry name" value="Mss4-like_sf"/>
</dbReference>
<dbReference type="SUPFAM" id="SSF51316">
    <property type="entry name" value="Mss4-like"/>
    <property type="match status" value="1"/>
</dbReference>
<keyword evidence="5" id="KW-1185">Reference proteome</keyword>
<dbReference type="PANTHER" id="PTHR13276:SF0">
    <property type="entry name" value="GUANINE NUCLEOTIDE EXCHANGE FACTOR MSS4"/>
    <property type="match status" value="1"/>
</dbReference>
<sequence>MPDCSENFESEIDDGKNKRLVKCKYCSSVILTPASATFSSFEYKLPLIKQNKGNVVNPETEDVLQFWVVNDMMTFYNVGFSNTVGSTKYLTCADCETGPIGYYDIPSKISYVALSRESNSYIIFHMIMLCNI</sequence>
<keyword evidence="1" id="KW-0813">Transport</keyword>
<dbReference type="Pfam" id="PF04421">
    <property type="entry name" value="Mss4"/>
    <property type="match status" value="1"/>
</dbReference>
<dbReference type="PROSITE" id="PS51796">
    <property type="entry name" value="MSS4"/>
    <property type="match status" value="1"/>
</dbReference>
<evidence type="ECO:0000256" key="2">
    <source>
        <dbReference type="ARBA" id="ARBA00022658"/>
    </source>
</evidence>
<dbReference type="AlphaFoldDB" id="A0A834IIN5"/>
<evidence type="ECO:0000313" key="4">
    <source>
        <dbReference type="EMBL" id="KAF7281544.1"/>
    </source>
</evidence>
<dbReference type="FunFam" id="2.170.150.10:FF:000005">
    <property type="entry name" value="Guanine nucleotide exchange factor MSS4"/>
    <property type="match status" value="1"/>
</dbReference>
<keyword evidence="3" id="KW-0653">Protein transport</keyword>
<dbReference type="GO" id="GO:0006892">
    <property type="term" value="P:post-Golgi vesicle-mediated transport"/>
    <property type="evidence" value="ECO:0007669"/>
    <property type="project" value="TreeGrafter"/>
</dbReference>
<dbReference type="InterPro" id="IPR007515">
    <property type="entry name" value="Mss4"/>
</dbReference>
<reference evidence="4" key="1">
    <citation type="submission" date="2020-08" db="EMBL/GenBank/DDBJ databases">
        <title>Genome sequencing and assembly of the red palm weevil Rhynchophorus ferrugineus.</title>
        <authorList>
            <person name="Dias G.B."/>
            <person name="Bergman C.M."/>
            <person name="Manee M."/>
        </authorList>
    </citation>
    <scope>NUCLEOTIDE SEQUENCE</scope>
    <source>
        <strain evidence="4">AA-2017</strain>
        <tissue evidence="4">Whole larva</tissue>
    </source>
</reference>
<dbReference type="GO" id="GO:0016020">
    <property type="term" value="C:membrane"/>
    <property type="evidence" value="ECO:0007669"/>
    <property type="project" value="TreeGrafter"/>
</dbReference>